<feature type="region of interest" description="Disordered" evidence="1">
    <location>
        <begin position="284"/>
        <end position="346"/>
    </location>
</feature>
<evidence type="ECO:0000313" key="3">
    <source>
        <dbReference type="EMBL" id="DAF91628.1"/>
    </source>
</evidence>
<reference evidence="3" key="1">
    <citation type="journal article" date="2021" name="Proc. Natl. Acad. Sci. U.S.A.">
        <title>A Catalog of Tens of Thousands of Viruses from Human Metagenomes Reveals Hidden Associations with Chronic Diseases.</title>
        <authorList>
            <person name="Tisza M.J."/>
            <person name="Buck C.B."/>
        </authorList>
    </citation>
    <scope>NUCLEOTIDE SEQUENCE</scope>
    <source>
        <strain evidence="3">CtcK97</strain>
    </source>
</reference>
<organism evidence="3">
    <name type="scientific">Siphoviridae sp. ctcK97</name>
    <dbReference type="NCBI Taxonomy" id="2825571"/>
    <lineage>
        <taxon>Viruses</taxon>
        <taxon>Duplodnaviria</taxon>
        <taxon>Heunggongvirae</taxon>
        <taxon>Uroviricota</taxon>
        <taxon>Caudoviricetes</taxon>
    </lineage>
</organism>
<evidence type="ECO:0000256" key="1">
    <source>
        <dbReference type="SAM" id="MobiDB-lite"/>
    </source>
</evidence>
<name>A0A8S5UAY6_9CAUD</name>
<sequence length="382" mass="39912">MNRALASIGIAAAVICGTAAPALAEGESITAEITNISSGSSQVSSPVTVKGSWSTKKLEVGQSFKVTSDVINWAYDFPFTLDSGDKIGSCKTDKGALTCTVDNVPDSVATKTDISGTWWTTARLQESVVGKKFGEISIGGRVYPFTFGDKDWDGACDNDCNGGHYEDATPENSKWGWVNPDGSTSWMITWVAEPGVKYNVHDSYTKLSTSVKCATGATWDPNTTVYITAIPVNDYTIEFTAPEGAKTCVTYTPEPMATPAGAKTATNVAYVNGTKLERTIEVKVNGGTDGDGTTPTPAPSPTTTTPVPLPSPSIETPGTPQSGTPSVTPIPSARPTKSAETPKTSETKLAKTGTYAGVLAVLVPLIAAVGTIAYIASRKEDN</sequence>
<dbReference type="EMBL" id="BK016058">
    <property type="protein sequence ID" value="DAF91628.1"/>
    <property type="molecule type" value="Genomic_DNA"/>
</dbReference>
<feature type="compositionally biased region" description="Polar residues" evidence="1">
    <location>
        <begin position="314"/>
        <end position="329"/>
    </location>
</feature>
<feature type="transmembrane region" description="Helical" evidence="2">
    <location>
        <begin position="355"/>
        <end position="376"/>
    </location>
</feature>
<protein>
    <submittedName>
        <fullName evidence="3">Uncharacterized protein</fullName>
    </submittedName>
</protein>
<accession>A0A8S5UAY6</accession>
<proteinExistence type="predicted"/>
<keyword evidence="2" id="KW-0472">Membrane</keyword>
<keyword evidence="2" id="KW-0812">Transmembrane</keyword>
<keyword evidence="2" id="KW-1133">Transmembrane helix</keyword>
<evidence type="ECO:0000256" key="2">
    <source>
        <dbReference type="SAM" id="Phobius"/>
    </source>
</evidence>